<protein>
    <submittedName>
        <fullName evidence="6">Acyl-CoA dehydrogenase</fullName>
    </submittedName>
</protein>
<reference evidence="6 7" key="1">
    <citation type="submission" date="2016-10" db="EMBL/GenBank/DDBJ databases">
        <title>Draft genome sequences of four alkaliphilic bacteria belonging to the Anaerobacillus genus.</title>
        <authorList>
            <person name="Bassil N.M."/>
            <person name="Lloyd J.R."/>
        </authorList>
    </citation>
    <scope>NUCLEOTIDE SEQUENCE [LARGE SCALE GENOMIC DNA]</scope>
    <source>
        <strain evidence="6 7">DSM 18345</strain>
    </source>
</reference>
<feature type="domain" description="Acyl-CoA dehydrogenase C-terminal" evidence="5">
    <location>
        <begin position="242"/>
        <end position="361"/>
    </location>
</feature>
<sequence>MILTETKNNQDRLKILEDIVKPFHGRAWEYDQKASFPVENIEDLKRNGYHTLTVPKKYGGSEISLLELVQLQETIAKSDGSTALSIGWHMGIVKHLGEKQTWKEEIYKRFCEDVLHNGALLNNAASERATGSPTRGGKPETTAVRNQDCWVITGTKIFTTMAPFLDYFVVSAQIHNSGEIGNFLIHKSCKGIRIEETWDSVAMRGTGSHDLVLSEVEVPLENLVENITPGKKQAAGWLLHIPACYLGIARAAQEYAVRFASSYTPNSIEGSIADLPFVKQKIGEMELYIKQSQHFLYSVARSWDEKEDFERQKMLGELGAVKHSVVNHAMQVVDLAMRVTGARSLSEKNPLQRYYRDVRAGLHNPPMDDATIMLLASEIINQVSE</sequence>
<dbReference type="Pfam" id="PF02770">
    <property type="entry name" value="Acyl-CoA_dh_M"/>
    <property type="match status" value="1"/>
</dbReference>
<evidence type="ECO:0000259" key="4">
    <source>
        <dbReference type="Pfam" id="PF02771"/>
    </source>
</evidence>
<accession>A0A1S2LYK4</accession>
<evidence type="ECO:0000256" key="1">
    <source>
        <dbReference type="ARBA" id="ARBA00022630"/>
    </source>
</evidence>
<dbReference type="Gene3D" id="1.10.540.10">
    <property type="entry name" value="Acyl-CoA dehydrogenase/oxidase, N-terminal domain"/>
    <property type="match status" value="1"/>
</dbReference>
<dbReference type="SUPFAM" id="SSF47203">
    <property type="entry name" value="Acyl-CoA dehydrogenase C-terminal domain-like"/>
    <property type="match status" value="1"/>
</dbReference>
<dbReference type="EMBL" id="MLQR01000003">
    <property type="protein sequence ID" value="OIJ16797.1"/>
    <property type="molecule type" value="Genomic_DNA"/>
</dbReference>
<dbReference type="Proteomes" id="UP000179524">
    <property type="component" value="Unassembled WGS sequence"/>
</dbReference>
<dbReference type="PANTHER" id="PTHR43884">
    <property type="entry name" value="ACYL-COA DEHYDROGENASE"/>
    <property type="match status" value="1"/>
</dbReference>
<evidence type="ECO:0000313" key="7">
    <source>
        <dbReference type="Proteomes" id="UP000179524"/>
    </source>
</evidence>
<organism evidence="6 7">
    <name type="scientific">Anaerobacillus alkalilacustris</name>
    <dbReference type="NCBI Taxonomy" id="393763"/>
    <lineage>
        <taxon>Bacteria</taxon>
        <taxon>Bacillati</taxon>
        <taxon>Bacillota</taxon>
        <taxon>Bacilli</taxon>
        <taxon>Bacillales</taxon>
        <taxon>Bacillaceae</taxon>
        <taxon>Anaerobacillus</taxon>
    </lineage>
</organism>
<dbReference type="InterPro" id="IPR037069">
    <property type="entry name" value="AcylCoA_DH/ox_N_sf"/>
</dbReference>
<dbReference type="InterPro" id="IPR046373">
    <property type="entry name" value="Acyl-CoA_Oxase/DH_mid-dom_sf"/>
</dbReference>
<keyword evidence="2" id="KW-0560">Oxidoreductase</keyword>
<evidence type="ECO:0000259" key="5">
    <source>
        <dbReference type="Pfam" id="PF08028"/>
    </source>
</evidence>
<feature type="domain" description="Acyl-CoA dehydrogenase/oxidase N-terminal" evidence="4">
    <location>
        <begin position="26"/>
        <end position="94"/>
    </location>
</feature>
<dbReference type="CDD" id="cd00567">
    <property type="entry name" value="ACAD"/>
    <property type="match status" value="1"/>
</dbReference>
<dbReference type="Gene3D" id="1.20.140.10">
    <property type="entry name" value="Butyryl-CoA Dehydrogenase, subunit A, domain 3"/>
    <property type="match status" value="1"/>
</dbReference>
<keyword evidence="1" id="KW-0285">Flavoprotein</keyword>
<evidence type="ECO:0000259" key="3">
    <source>
        <dbReference type="Pfam" id="PF02770"/>
    </source>
</evidence>
<feature type="domain" description="Acyl-CoA oxidase/dehydrogenase middle" evidence="3">
    <location>
        <begin position="124"/>
        <end position="216"/>
    </location>
</feature>
<dbReference type="InterPro" id="IPR013786">
    <property type="entry name" value="AcylCoA_DH/ox_N"/>
</dbReference>
<dbReference type="RefSeq" id="WP_071308488.1">
    <property type="nucleotide sequence ID" value="NZ_MLQR01000003.1"/>
</dbReference>
<dbReference type="Pfam" id="PF02771">
    <property type="entry name" value="Acyl-CoA_dh_N"/>
    <property type="match status" value="1"/>
</dbReference>
<evidence type="ECO:0000256" key="2">
    <source>
        <dbReference type="ARBA" id="ARBA00023002"/>
    </source>
</evidence>
<proteinExistence type="predicted"/>
<evidence type="ECO:0000313" key="6">
    <source>
        <dbReference type="EMBL" id="OIJ16797.1"/>
    </source>
</evidence>
<dbReference type="GO" id="GO:0003995">
    <property type="term" value="F:acyl-CoA dehydrogenase activity"/>
    <property type="evidence" value="ECO:0007669"/>
    <property type="project" value="TreeGrafter"/>
</dbReference>
<name>A0A1S2LYK4_9BACI</name>
<dbReference type="Pfam" id="PF08028">
    <property type="entry name" value="Acyl-CoA_dh_2"/>
    <property type="match status" value="1"/>
</dbReference>
<dbReference type="InterPro" id="IPR009100">
    <property type="entry name" value="AcylCoA_DH/oxidase_NM_dom_sf"/>
</dbReference>
<dbReference type="AlphaFoldDB" id="A0A1S2LYK4"/>
<dbReference type="PIRSF" id="PIRSF016578">
    <property type="entry name" value="HsaA"/>
    <property type="match status" value="1"/>
</dbReference>
<dbReference type="InterPro" id="IPR013107">
    <property type="entry name" value="Acyl-CoA_DH_C"/>
</dbReference>
<dbReference type="GO" id="GO:0050660">
    <property type="term" value="F:flavin adenine dinucleotide binding"/>
    <property type="evidence" value="ECO:0007669"/>
    <property type="project" value="InterPro"/>
</dbReference>
<dbReference type="InterPro" id="IPR006091">
    <property type="entry name" value="Acyl-CoA_Oxase/DH_mid-dom"/>
</dbReference>
<dbReference type="SUPFAM" id="SSF56645">
    <property type="entry name" value="Acyl-CoA dehydrogenase NM domain-like"/>
    <property type="match status" value="1"/>
</dbReference>
<dbReference type="PANTHER" id="PTHR43884:SF25">
    <property type="entry name" value="ACYL-COA DEHYDROGENASE YDBM-RELATED"/>
    <property type="match status" value="1"/>
</dbReference>
<dbReference type="Gene3D" id="2.40.110.10">
    <property type="entry name" value="Butyryl-CoA Dehydrogenase, subunit A, domain 2"/>
    <property type="match status" value="1"/>
</dbReference>
<comment type="caution">
    <text evidence="6">The sequence shown here is derived from an EMBL/GenBank/DDBJ whole genome shotgun (WGS) entry which is preliminary data.</text>
</comment>
<gene>
    <name evidence="6" type="ORF">BKP37_04505</name>
</gene>
<dbReference type="InterPro" id="IPR036250">
    <property type="entry name" value="AcylCo_DH-like_C"/>
</dbReference>
<dbReference type="OrthoDB" id="9785203at2"/>
<keyword evidence="7" id="KW-1185">Reference proteome</keyword>